<organism evidence="3 4">
    <name type="scientific">Mesorhizobium intechi</name>
    <dbReference type="NCBI Taxonomy" id="537601"/>
    <lineage>
        <taxon>Bacteria</taxon>
        <taxon>Pseudomonadati</taxon>
        <taxon>Pseudomonadota</taxon>
        <taxon>Alphaproteobacteria</taxon>
        <taxon>Hyphomicrobiales</taxon>
        <taxon>Phyllobacteriaceae</taxon>
        <taxon>Mesorhizobium</taxon>
    </lineage>
</organism>
<keyword evidence="4" id="KW-1185">Reference proteome</keyword>
<evidence type="ECO:0000259" key="2">
    <source>
        <dbReference type="Pfam" id="PF08924"/>
    </source>
</evidence>
<sequence>MAVVPGIDIGEWDHRLAFLWRWSNLKFVGFYLAHHAMQKRTTWTTHWHDLRDLGWTLVPFWVPFTGKGISKMKTTDGTVHGRFAVDRAHEAGLQAGAAIYLDSEAAVLGGSDDHAYAAYMINWMQAVRQAGFSTGIYCSRLDTQRILTGQDFRPLRPNVWPFAIPIHTRALWNDATYCLTPATPRQWIVQTKDSAWVDNVDAVGCQYDWFRKDRDRQSITWPAAGGDQGGSTDADFDSARISDPTHPLASVAFAIAGDQGQPDLAHVFSVSALELDHFDRTPSGGLSPVERFAHSPADIGPDPAASSSGFDTGWMASVSRRPGFFDGFVTGQDGFIRQFWLNPDERFPTHASCLNPAMPTRKGTPIVAISRRLDQLDLFYVDQQHLLTTRWWNPGESDWTRNVSRLDGPPVSGGSNLVALPSQHDAMTVDRMDVFYVSCEIAASEDDASWSVAHAFRSAGDGWRVSSVPNTSGAAGGSGVAAVRASTGAIHMIAQRRDRSELMHLILEDGQEIWQTSTTMPKRLPSTLGRPDWWMCLYLIAIADALLLFGITRNGALAWSTLGSAGWSEINSIQGPFSSGRPVAYARRGATNVDIVGVTNDGVPLTRTLQIGPDSLNSATP</sequence>
<dbReference type="Proteomes" id="UP000235507">
    <property type="component" value="Unassembled WGS sequence"/>
</dbReference>
<dbReference type="SUPFAM" id="SSF89372">
    <property type="entry name" value="Fucose-specific lectin"/>
    <property type="match status" value="1"/>
</dbReference>
<evidence type="ECO:0000256" key="1">
    <source>
        <dbReference type="SAM" id="MobiDB-lite"/>
    </source>
</evidence>
<protein>
    <submittedName>
        <fullName evidence="3">DUF1906 domain-containing protein</fullName>
    </submittedName>
</protein>
<dbReference type="InterPro" id="IPR017853">
    <property type="entry name" value="GH"/>
</dbReference>
<name>A0A8T9AVQ8_9HYPH</name>
<gene>
    <name evidence="3" type="ORF">C1D09_003365</name>
</gene>
<reference evidence="3" key="1">
    <citation type="submission" date="2019-07" db="EMBL/GenBank/DDBJ databases">
        <title>Mesorhizobum intechiensis sp. nov. isolated from nodules of Lotus tenuis growing in lowlands of the Flooding Pampa, Argentina.</title>
        <authorList>
            <person name="Estrella M.J."/>
            <person name="Torres Tejerizo G.A."/>
            <person name="Cumpa Velazquez L.M."/>
            <person name="Fontana F."/>
            <person name="Hansen L."/>
            <person name="Pistorio M."/>
            <person name="Sannazzaro A.I."/>
        </authorList>
    </citation>
    <scope>NUCLEOTIDE SEQUENCE</scope>
    <source>
        <strain evidence="3">BD68</strain>
    </source>
</reference>
<dbReference type="InterPro" id="IPR015020">
    <property type="entry name" value="Rv2525c-like_Glyco_Hydro-like"/>
</dbReference>
<evidence type="ECO:0000313" key="4">
    <source>
        <dbReference type="Proteomes" id="UP000235507"/>
    </source>
</evidence>
<accession>A0A8T9AVQ8</accession>
<dbReference type="Gene3D" id="3.20.20.80">
    <property type="entry name" value="Glycosidases"/>
    <property type="match status" value="1"/>
</dbReference>
<comment type="caution">
    <text evidence="3">The sequence shown here is derived from an EMBL/GenBank/DDBJ whole genome shotgun (WGS) entry which is preliminary data.</text>
</comment>
<dbReference type="Gene3D" id="2.120.10.70">
    <property type="entry name" value="Fucose-specific lectin"/>
    <property type="match status" value="1"/>
</dbReference>
<dbReference type="AlphaFoldDB" id="A0A8T9AVQ8"/>
<dbReference type="SUPFAM" id="SSF51445">
    <property type="entry name" value="(Trans)glycosidases"/>
    <property type="match status" value="1"/>
</dbReference>
<dbReference type="Pfam" id="PF08924">
    <property type="entry name" value="Rv2525c_GlyHyd-like"/>
    <property type="match status" value="1"/>
</dbReference>
<evidence type="ECO:0000313" key="3">
    <source>
        <dbReference type="EMBL" id="TSE13527.1"/>
    </source>
</evidence>
<feature type="domain" description="Rv2525c-like glycoside hydrolase-like" evidence="2">
    <location>
        <begin position="20"/>
        <end position="195"/>
    </location>
</feature>
<proteinExistence type="predicted"/>
<dbReference type="EMBL" id="PNOT02000040">
    <property type="protein sequence ID" value="TSE13527.1"/>
    <property type="molecule type" value="Genomic_DNA"/>
</dbReference>
<dbReference type="OrthoDB" id="7323510at2"/>
<feature type="region of interest" description="Disordered" evidence="1">
    <location>
        <begin position="220"/>
        <end position="240"/>
    </location>
</feature>